<comment type="subcellular location">
    <subcellularLocation>
        <location evidence="2 14">Cytoplasm</location>
    </subcellularLocation>
</comment>
<evidence type="ECO:0000256" key="6">
    <source>
        <dbReference type="ARBA" id="ARBA00013709"/>
    </source>
</evidence>
<dbReference type="AlphaFoldDB" id="A0A7C1IHK5"/>
<proteinExistence type="inferred from homology"/>
<evidence type="ECO:0000256" key="14">
    <source>
        <dbReference type="HAMAP-Rule" id="MF_00077"/>
    </source>
</evidence>
<dbReference type="PANTHER" id="PTHR42197">
    <property type="entry name" value="TRNA (CYTIDINE(56)-2'-O)-METHYLTRANSFERASE"/>
    <property type="match status" value="1"/>
</dbReference>
<comment type="subunit">
    <text evidence="4 14">Homodimer.</text>
</comment>
<evidence type="ECO:0000256" key="13">
    <source>
        <dbReference type="ARBA" id="ARBA00047792"/>
    </source>
</evidence>
<dbReference type="EC" id="2.1.1.206" evidence="5 14"/>
<comment type="caution">
    <text evidence="14">Lacks conserved residue(s) required for the propagation of feature annotation.</text>
</comment>
<dbReference type="Pfam" id="PF01994">
    <property type="entry name" value="Trm56"/>
    <property type="match status" value="1"/>
</dbReference>
<evidence type="ECO:0000256" key="1">
    <source>
        <dbReference type="ARBA" id="ARBA00003959"/>
    </source>
</evidence>
<dbReference type="HAMAP" id="MF_00077">
    <property type="entry name" value="tRNA_methyltr_aTrm56"/>
    <property type="match status" value="1"/>
</dbReference>
<feature type="binding site" evidence="14">
    <location>
        <position position="89"/>
    </location>
    <ligand>
        <name>S-adenosyl-L-methionine</name>
        <dbReference type="ChEBI" id="CHEBI:59789"/>
    </ligand>
</feature>
<evidence type="ECO:0000256" key="11">
    <source>
        <dbReference type="ARBA" id="ARBA00022694"/>
    </source>
</evidence>
<evidence type="ECO:0000256" key="10">
    <source>
        <dbReference type="ARBA" id="ARBA00022691"/>
    </source>
</evidence>
<comment type="catalytic activity">
    <reaction evidence="13 14">
        <text>cytidine(56) in tRNA + S-adenosyl-L-methionine = 2'-O-methylcytidine(56) in tRNA + S-adenosyl-L-homocysteine + H(+)</text>
        <dbReference type="Rhea" id="RHEA:42968"/>
        <dbReference type="Rhea" id="RHEA-COMP:10308"/>
        <dbReference type="Rhea" id="RHEA-COMP:10309"/>
        <dbReference type="ChEBI" id="CHEBI:15378"/>
        <dbReference type="ChEBI" id="CHEBI:57856"/>
        <dbReference type="ChEBI" id="CHEBI:59789"/>
        <dbReference type="ChEBI" id="CHEBI:74495"/>
        <dbReference type="ChEBI" id="CHEBI:82748"/>
        <dbReference type="EC" id="2.1.1.206"/>
    </reaction>
</comment>
<dbReference type="InterPro" id="IPR029028">
    <property type="entry name" value="Alpha/beta_knot_MTases"/>
</dbReference>
<evidence type="ECO:0000313" key="15">
    <source>
        <dbReference type="EMBL" id="HDS10353.1"/>
    </source>
</evidence>
<dbReference type="InterPro" id="IPR029026">
    <property type="entry name" value="tRNA_m1G_MTases_N"/>
</dbReference>
<sequence length="181" mass="20661">MNLRPPVYVLRLGHRKERDKRVTTHVALVARAFGAKGFFLTGDCDEVVIESIRRIESRWGCGFDVVSCLSDWGQLLEYWKKKKWVTAHLTMYGIPALEIIDKLRRIDKPVLVIVGAEKVPREIYELSDFNISITNQPHSEVGALAVFLDRLYNGLKQNIVYRDAKQAVVPSPRGKKIVSLE</sequence>
<dbReference type="CDD" id="cd18083">
    <property type="entry name" value="aTrm56-like"/>
    <property type="match status" value="1"/>
</dbReference>
<reference evidence="15" key="1">
    <citation type="journal article" date="2020" name="mSystems">
        <title>Genome- and Community-Level Interaction Insights into Carbon Utilization and Element Cycling Functions of Hydrothermarchaeota in Hydrothermal Sediment.</title>
        <authorList>
            <person name="Zhou Z."/>
            <person name="Liu Y."/>
            <person name="Xu W."/>
            <person name="Pan J."/>
            <person name="Luo Z.H."/>
            <person name="Li M."/>
        </authorList>
    </citation>
    <scope>NUCLEOTIDE SEQUENCE [LARGE SCALE GENOMIC DNA]</scope>
    <source>
        <strain evidence="15">SpSt-123</strain>
    </source>
</reference>
<evidence type="ECO:0000256" key="7">
    <source>
        <dbReference type="ARBA" id="ARBA00022490"/>
    </source>
</evidence>
<protein>
    <recommendedName>
        <fullName evidence="6 14">tRNA (cytidine(56)-2'-O)-methyltransferase</fullName>
        <ecNumber evidence="5 14">2.1.1.206</ecNumber>
    </recommendedName>
    <alternativeName>
        <fullName evidence="12 14">tRNA ribose 2'-O-methyltransferase aTrm56</fullName>
    </alternativeName>
</protein>
<keyword evidence="10 14" id="KW-0949">S-adenosyl-L-methionine</keyword>
<dbReference type="GO" id="GO:0002128">
    <property type="term" value="P:tRNA nucleoside ribose methylation"/>
    <property type="evidence" value="ECO:0007669"/>
    <property type="project" value="UniProtKB-UniRule"/>
</dbReference>
<name>A0A7C1IHK5_9CREN</name>
<dbReference type="GO" id="GO:0005737">
    <property type="term" value="C:cytoplasm"/>
    <property type="evidence" value="ECO:0007669"/>
    <property type="project" value="UniProtKB-SubCell"/>
</dbReference>
<keyword evidence="11 14" id="KW-0819">tRNA processing</keyword>
<comment type="function">
    <text evidence="1 14">Specifically catalyzes the AdoMet-dependent 2'-O-ribose methylation of cytidine at position 56 in tRNAs.</text>
</comment>
<evidence type="ECO:0000256" key="3">
    <source>
        <dbReference type="ARBA" id="ARBA00010324"/>
    </source>
</evidence>
<dbReference type="PANTHER" id="PTHR42197:SF1">
    <property type="entry name" value="TRNA (CYTIDINE(56)-2'-O)-METHYLTRANSFERASE"/>
    <property type="match status" value="1"/>
</dbReference>
<dbReference type="InterPro" id="IPR002845">
    <property type="entry name" value="tRNA_mtfrase_aTrm56"/>
</dbReference>
<evidence type="ECO:0000256" key="12">
    <source>
        <dbReference type="ARBA" id="ARBA00029826"/>
    </source>
</evidence>
<comment type="caution">
    <text evidence="15">The sequence shown here is derived from an EMBL/GenBank/DDBJ whole genome shotgun (WGS) entry which is preliminary data.</text>
</comment>
<keyword evidence="7 14" id="KW-0963">Cytoplasm</keyword>
<evidence type="ECO:0000256" key="5">
    <source>
        <dbReference type="ARBA" id="ARBA00012624"/>
    </source>
</evidence>
<gene>
    <name evidence="15" type="ORF">ENO04_01840</name>
</gene>
<evidence type="ECO:0000256" key="4">
    <source>
        <dbReference type="ARBA" id="ARBA00011738"/>
    </source>
</evidence>
<organism evidence="15">
    <name type="scientific">Fervidicoccus fontis</name>
    <dbReference type="NCBI Taxonomy" id="683846"/>
    <lineage>
        <taxon>Archaea</taxon>
        <taxon>Thermoproteota</taxon>
        <taxon>Thermoprotei</taxon>
        <taxon>Fervidicoccales</taxon>
        <taxon>Fervidicoccaceae</taxon>
        <taxon>Fervidicoccus</taxon>
    </lineage>
</organism>
<dbReference type="PIRSF" id="PIRSF016123">
    <property type="entry name" value="UCP016123"/>
    <property type="match status" value="1"/>
</dbReference>
<keyword evidence="9 14" id="KW-0808">Transferase</keyword>
<dbReference type="SUPFAM" id="SSF75217">
    <property type="entry name" value="alpha/beta knot"/>
    <property type="match status" value="1"/>
</dbReference>
<comment type="similarity">
    <text evidence="3 14">Belongs to the aTrm56 family.</text>
</comment>
<feature type="binding site" evidence="14">
    <location>
        <begin position="115"/>
        <end position="119"/>
    </location>
    <ligand>
        <name>S-adenosyl-L-methionine</name>
        <dbReference type="ChEBI" id="CHEBI:59789"/>
    </ligand>
</feature>
<evidence type="ECO:0000256" key="9">
    <source>
        <dbReference type="ARBA" id="ARBA00022679"/>
    </source>
</evidence>
<evidence type="ECO:0000256" key="2">
    <source>
        <dbReference type="ARBA" id="ARBA00004496"/>
    </source>
</evidence>
<dbReference type="EMBL" id="DSDY01000058">
    <property type="protein sequence ID" value="HDS10353.1"/>
    <property type="molecule type" value="Genomic_DNA"/>
</dbReference>
<accession>A0A7C1IHK5</accession>
<dbReference type="GO" id="GO:0106059">
    <property type="term" value="F:tRNA (cytidine(56)-2'-O)-methyltransferase activity"/>
    <property type="evidence" value="ECO:0007669"/>
    <property type="project" value="UniProtKB-EC"/>
</dbReference>
<dbReference type="Gene3D" id="3.40.1280.10">
    <property type="match status" value="1"/>
</dbReference>
<keyword evidence="8 14" id="KW-0489">Methyltransferase</keyword>
<evidence type="ECO:0000256" key="8">
    <source>
        <dbReference type="ARBA" id="ARBA00022603"/>
    </source>
</evidence>